<evidence type="ECO:0000313" key="2">
    <source>
        <dbReference type="EMBL" id="KAF9449849.1"/>
    </source>
</evidence>
<keyword evidence="1" id="KW-0732">Signal</keyword>
<reference evidence="2" key="1">
    <citation type="submission" date="2020-11" db="EMBL/GenBank/DDBJ databases">
        <authorList>
            <consortium name="DOE Joint Genome Institute"/>
            <person name="Ahrendt S."/>
            <person name="Riley R."/>
            <person name="Andreopoulos W."/>
            <person name="Labutti K."/>
            <person name="Pangilinan J."/>
            <person name="Ruiz-Duenas F.J."/>
            <person name="Barrasa J.M."/>
            <person name="Sanchez-Garcia M."/>
            <person name="Camarero S."/>
            <person name="Miyauchi S."/>
            <person name="Serrano A."/>
            <person name="Linde D."/>
            <person name="Babiker R."/>
            <person name="Drula E."/>
            <person name="Ayuso-Fernandez I."/>
            <person name="Pacheco R."/>
            <person name="Padilla G."/>
            <person name="Ferreira P."/>
            <person name="Barriuso J."/>
            <person name="Kellner H."/>
            <person name="Castanera R."/>
            <person name="Alfaro M."/>
            <person name="Ramirez L."/>
            <person name="Pisabarro A.G."/>
            <person name="Kuo A."/>
            <person name="Tritt A."/>
            <person name="Lipzen A."/>
            <person name="He G."/>
            <person name="Yan M."/>
            <person name="Ng V."/>
            <person name="Cullen D."/>
            <person name="Martin F."/>
            <person name="Rosso M.-N."/>
            <person name="Henrissat B."/>
            <person name="Hibbett D."/>
            <person name="Martinez A.T."/>
            <person name="Grigoriev I.V."/>
        </authorList>
    </citation>
    <scope>NUCLEOTIDE SEQUENCE</scope>
    <source>
        <strain evidence="2">MF-IS2</strain>
    </source>
</reference>
<evidence type="ECO:0000256" key="1">
    <source>
        <dbReference type="SAM" id="SignalP"/>
    </source>
</evidence>
<comment type="caution">
    <text evidence="2">The sequence shown here is derived from an EMBL/GenBank/DDBJ whole genome shotgun (WGS) entry which is preliminary data.</text>
</comment>
<accession>A0A9P5XGC6</accession>
<dbReference type="AlphaFoldDB" id="A0A9P5XGC6"/>
<proteinExistence type="predicted"/>
<dbReference type="EMBL" id="MU151118">
    <property type="protein sequence ID" value="KAF9449849.1"/>
    <property type="molecule type" value="Genomic_DNA"/>
</dbReference>
<gene>
    <name evidence="2" type="ORF">P691DRAFT_727178</name>
</gene>
<name>A0A9P5XGC6_9AGAR</name>
<sequence length="278" mass="29203">MISLYFLPILLATLATAYIPASPTNSSQDATANGFNLTDTSQLTLHWYPNGTLTVPVSYRIPGNGSQGIDKGVFVHFSEASVNELTPPTSTPWIAMVSCDANITGVSQEVDVFTLAKRKGATAALLYSLYSLACIVNPGYVDSTTNHTLDVFVAQGKTDAQLIGYQFGQLFSTGGITNYDSQHLNNTAGAVEDSIARDSATAPGFLYASLISGAMGEANTTDVNYTNDASPNAGSIKTALAMCVLTSSPESRVTVTDVPFPGLCSMSSQGVLPLFGIR</sequence>
<keyword evidence="3" id="KW-1185">Reference proteome</keyword>
<organism evidence="2 3">
    <name type="scientific">Macrolepiota fuliginosa MF-IS2</name>
    <dbReference type="NCBI Taxonomy" id="1400762"/>
    <lineage>
        <taxon>Eukaryota</taxon>
        <taxon>Fungi</taxon>
        <taxon>Dikarya</taxon>
        <taxon>Basidiomycota</taxon>
        <taxon>Agaricomycotina</taxon>
        <taxon>Agaricomycetes</taxon>
        <taxon>Agaricomycetidae</taxon>
        <taxon>Agaricales</taxon>
        <taxon>Agaricineae</taxon>
        <taxon>Agaricaceae</taxon>
        <taxon>Macrolepiota</taxon>
    </lineage>
</organism>
<feature type="signal peptide" evidence="1">
    <location>
        <begin position="1"/>
        <end position="17"/>
    </location>
</feature>
<dbReference type="OrthoDB" id="8062037at2759"/>
<evidence type="ECO:0000313" key="3">
    <source>
        <dbReference type="Proteomes" id="UP000807342"/>
    </source>
</evidence>
<protein>
    <submittedName>
        <fullName evidence="2">Uncharacterized protein</fullName>
    </submittedName>
</protein>
<feature type="chain" id="PRO_5040199528" evidence="1">
    <location>
        <begin position="18"/>
        <end position="278"/>
    </location>
</feature>
<dbReference type="Proteomes" id="UP000807342">
    <property type="component" value="Unassembled WGS sequence"/>
</dbReference>